<proteinExistence type="predicted"/>
<dbReference type="AlphaFoldDB" id="A0A9P1MA58"/>
<feature type="compositionally biased region" description="Acidic residues" evidence="1">
    <location>
        <begin position="523"/>
        <end position="547"/>
    </location>
</feature>
<feature type="region of interest" description="Disordered" evidence="1">
    <location>
        <begin position="1"/>
        <end position="61"/>
    </location>
</feature>
<feature type="compositionally biased region" description="Acidic residues" evidence="1">
    <location>
        <begin position="411"/>
        <end position="421"/>
    </location>
</feature>
<feature type="compositionally biased region" description="Acidic residues" evidence="1">
    <location>
        <begin position="367"/>
        <end position="379"/>
    </location>
</feature>
<feature type="compositionally biased region" description="Acidic residues" evidence="1">
    <location>
        <begin position="589"/>
        <end position="599"/>
    </location>
</feature>
<dbReference type="PANTHER" id="PTHR23184">
    <property type="entry name" value="TETRATRICOPEPTIDE REPEAT PROTEIN 14"/>
    <property type="match status" value="1"/>
</dbReference>
<feature type="compositionally biased region" description="Acidic residues" evidence="1">
    <location>
        <begin position="321"/>
        <end position="331"/>
    </location>
</feature>
<feature type="compositionally biased region" description="Basic residues" evidence="1">
    <location>
        <begin position="503"/>
        <end position="512"/>
    </location>
</feature>
<feature type="region of interest" description="Disordered" evidence="1">
    <location>
        <begin position="319"/>
        <end position="599"/>
    </location>
</feature>
<feature type="compositionally biased region" description="Basic residues" evidence="1">
    <location>
        <begin position="1"/>
        <end position="11"/>
    </location>
</feature>
<accession>A0A9P1MA58</accession>
<protein>
    <recommendedName>
        <fullName evidence="2">2EXR domain-containing protein</fullName>
    </recommendedName>
</protein>
<sequence>MGGSREKRRRHTVQDSGSSEEESESDEVTGFIDDEASEEDSDAMSDNDSRFSGESDTQEYFPNFGKLPPELRIRIWQFFCPDLQSRSFMFQFMAVTSFEKTEIWEHWTLERQTAAIRALLAVHGETRALALRRFPDPILIRNGTGLVRFNKNIDVVHLKINKKWRVRDLPEDFCEHVRQLATGRILFDPEGTGPGRIYTNEDISPNTFLRVFTFFPNLRTWFRCVDGKRHREGTLEWLNAEEHRGDRLATRVANLPWNANEAAYDVGPWAANNEAEVLTQAEVDKIAAVETWPMVFLIITFWGGGAGVGAHDVYESSGIDDASELDESEADSVERMMDELDEEEAQSSVRRPPPRRRLGRGPLMGVDSEEDEEEEEEEGGGARFSSLEASDGEGRGVAPAPRGQRRRVVDSDDEEDDEGQREEEPVRARRSRSPRKHVVLSDSEYEDDSRREVPKEAIVISDSEDEETSKAAPVAAKRRGRTLVQDSDEDEDEDEDEDDAKPSGRRARKAAARRALESSDRGSEDEEEESEEEESSEEEDSEEDEGPENQYRLLRDEDEDDANSSENSYGRGEEDDDDEDERNPFLDGLAEESEDEEDD</sequence>
<gene>
    <name evidence="3" type="ORF">PPNO1_LOCUS3785</name>
</gene>
<dbReference type="InterPro" id="IPR045518">
    <property type="entry name" value="2EXR"/>
</dbReference>
<reference evidence="3" key="1">
    <citation type="submission" date="2022-11" db="EMBL/GenBank/DDBJ databases">
        <authorList>
            <person name="Scott C."/>
            <person name="Bruce N."/>
        </authorList>
    </citation>
    <scope>NUCLEOTIDE SEQUENCE</scope>
</reference>
<dbReference type="OrthoDB" id="3501032at2759"/>
<keyword evidence="4" id="KW-1185">Reference proteome</keyword>
<feature type="domain" description="2EXR" evidence="2">
    <location>
        <begin position="61"/>
        <end position="156"/>
    </location>
</feature>
<evidence type="ECO:0000256" key="1">
    <source>
        <dbReference type="SAM" id="MobiDB-lite"/>
    </source>
</evidence>
<dbReference type="EMBL" id="CALLCH030000010">
    <property type="protein sequence ID" value="CAI4214052.1"/>
    <property type="molecule type" value="Genomic_DNA"/>
</dbReference>
<feature type="compositionally biased region" description="Acidic residues" evidence="1">
    <location>
        <begin position="18"/>
        <end position="45"/>
    </location>
</feature>
<dbReference type="Pfam" id="PF20150">
    <property type="entry name" value="2EXR"/>
    <property type="match status" value="1"/>
</dbReference>
<evidence type="ECO:0000313" key="3">
    <source>
        <dbReference type="EMBL" id="CAI4214052.1"/>
    </source>
</evidence>
<dbReference type="InterPro" id="IPR039190">
    <property type="entry name" value="TTC14"/>
</dbReference>
<feature type="compositionally biased region" description="Acidic residues" evidence="1">
    <location>
        <begin position="486"/>
        <end position="499"/>
    </location>
</feature>
<evidence type="ECO:0000259" key="2">
    <source>
        <dbReference type="Pfam" id="PF20150"/>
    </source>
</evidence>
<feature type="compositionally biased region" description="Basic residues" evidence="1">
    <location>
        <begin position="428"/>
        <end position="438"/>
    </location>
</feature>
<name>A0A9P1MA58_9PEZI</name>
<dbReference type="Proteomes" id="UP000838763">
    <property type="component" value="Unassembled WGS sequence"/>
</dbReference>
<organism evidence="3 4">
    <name type="scientific">Parascedosporium putredinis</name>
    <dbReference type="NCBI Taxonomy" id="1442378"/>
    <lineage>
        <taxon>Eukaryota</taxon>
        <taxon>Fungi</taxon>
        <taxon>Dikarya</taxon>
        <taxon>Ascomycota</taxon>
        <taxon>Pezizomycotina</taxon>
        <taxon>Sordariomycetes</taxon>
        <taxon>Hypocreomycetidae</taxon>
        <taxon>Microascales</taxon>
        <taxon>Microascaceae</taxon>
        <taxon>Parascedosporium</taxon>
    </lineage>
</organism>
<evidence type="ECO:0000313" key="4">
    <source>
        <dbReference type="Proteomes" id="UP000838763"/>
    </source>
</evidence>
<comment type="caution">
    <text evidence="3">The sequence shown here is derived from an EMBL/GenBank/DDBJ whole genome shotgun (WGS) entry which is preliminary data.</text>
</comment>